<dbReference type="CDD" id="cd00096">
    <property type="entry name" value="Ig"/>
    <property type="match status" value="1"/>
</dbReference>
<evidence type="ECO:0000256" key="2">
    <source>
        <dbReference type="SAM" id="SignalP"/>
    </source>
</evidence>
<dbReference type="AlphaFoldDB" id="A0A226D6Z0"/>
<keyword evidence="1" id="KW-0472">Membrane</keyword>
<feature type="transmembrane region" description="Helical" evidence="1">
    <location>
        <begin position="339"/>
        <end position="361"/>
    </location>
</feature>
<dbReference type="Proteomes" id="UP000198287">
    <property type="component" value="Unassembled WGS sequence"/>
</dbReference>
<evidence type="ECO:0000256" key="1">
    <source>
        <dbReference type="SAM" id="Phobius"/>
    </source>
</evidence>
<dbReference type="Gene3D" id="2.60.40.10">
    <property type="entry name" value="Immunoglobulins"/>
    <property type="match status" value="1"/>
</dbReference>
<keyword evidence="2" id="KW-0732">Signal</keyword>
<reference evidence="3 4" key="1">
    <citation type="submission" date="2015-12" db="EMBL/GenBank/DDBJ databases">
        <title>The genome of Folsomia candida.</title>
        <authorList>
            <person name="Faddeeva A."/>
            <person name="Derks M.F."/>
            <person name="Anvar Y."/>
            <person name="Smit S."/>
            <person name="Van Straalen N."/>
            <person name="Roelofs D."/>
        </authorList>
    </citation>
    <scope>NUCLEOTIDE SEQUENCE [LARGE SCALE GENOMIC DNA]</scope>
    <source>
        <strain evidence="3 4">VU population</strain>
        <tissue evidence="3">Whole body</tissue>
    </source>
</reference>
<keyword evidence="1" id="KW-1133">Transmembrane helix</keyword>
<dbReference type="InterPro" id="IPR013783">
    <property type="entry name" value="Ig-like_fold"/>
</dbReference>
<dbReference type="InterPro" id="IPR036179">
    <property type="entry name" value="Ig-like_dom_sf"/>
</dbReference>
<dbReference type="SUPFAM" id="SSF48726">
    <property type="entry name" value="Immunoglobulin"/>
    <property type="match status" value="1"/>
</dbReference>
<feature type="transmembrane region" description="Helical" evidence="1">
    <location>
        <begin position="661"/>
        <end position="679"/>
    </location>
</feature>
<keyword evidence="1" id="KW-0812">Transmembrane</keyword>
<evidence type="ECO:0000313" key="4">
    <source>
        <dbReference type="Proteomes" id="UP000198287"/>
    </source>
</evidence>
<feature type="transmembrane region" description="Helical" evidence="1">
    <location>
        <begin position="548"/>
        <end position="570"/>
    </location>
</feature>
<protein>
    <submittedName>
        <fullName evidence="3">Pro-epidermal growth factor</fullName>
    </submittedName>
</protein>
<feature type="transmembrane region" description="Helical" evidence="1">
    <location>
        <begin position="632"/>
        <end position="649"/>
    </location>
</feature>
<feature type="chain" id="PRO_5013008314" evidence="2">
    <location>
        <begin position="20"/>
        <end position="680"/>
    </location>
</feature>
<proteinExistence type="predicted"/>
<comment type="caution">
    <text evidence="3">The sequence shown here is derived from an EMBL/GenBank/DDBJ whole genome shotgun (WGS) entry which is preliminary data.</text>
</comment>
<gene>
    <name evidence="3" type="ORF">Fcan01_24628</name>
</gene>
<feature type="signal peptide" evidence="2">
    <location>
        <begin position="1"/>
        <end position="19"/>
    </location>
</feature>
<dbReference type="OrthoDB" id="10564443at2759"/>
<dbReference type="PANTHER" id="PTHR22963">
    <property type="entry name" value="ENDOGLIN-RELATED"/>
    <property type="match status" value="1"/>
</dbReference>
<sequence>MKSFSYFLGVLCMGRVVLSDTEFDLPVARIYQIEANSSRLRPWNRIDTNLETTIENVENLRLDCTASYPVQWFYTGDGIPAYTVANKYSRNNNRGETTSEYMSTIVIKPLKEYHTGRYQCTPAEYIDTRTFFYIYVPDKSEEGALQRVKVKTPDAISYDPKAGFTVDINKVETPEGTYVCTARHGSYVRSVEYRVLSSFANYQADEPSNFQNKCKKPCGENAYCDLVDGAEVCQCLPDFQGEPNVKCSIKCEAHTDCPKTMSCFVDRQCRSPCVHSAHGCGINAKCKVEDHRPVCYCPKEWVGDETIQCFNSVQGKYNYRFSVYAVFRFLRVVLPKGRWTIAVVTAIPVLLPTIIFTNVYLQDETQGYCKLPKPHHRKPAAERVSECDDKESTLATSTTATTAQTSSRETTMEQFHSKLDFHCGTCHMLCVSCSGCWGGMLRSVCYKDQASRDNESRTVKRSIKRLLKYIFGTFVLRYISLAWYAKAFIFGVRAYRQPKKYMKMALPNTHWGYDLLVKLDFLQAALENAPQCIVQLYVLLVYSDENQILGIITLLFSFVDFVRVSVSVQWDIRKGPVIAPSGCYKTICIGRSAALALVIATAKSWSIAIPVIFMIFHSILFTKLFSKERYGLAAQKIFVSVFISIFFLPEFDTLELPVLTQLYYAVIHIENLFFIVPWYD</sequence>
<feature type="transmembrane region" description="Helical" evidence="1">
    <location>
        <begin position="466"/>
        <end position="485"/>
    </location>
</feature>
<evidence type="ECO:0000313" key="3">
    <source>
        <dbReference type="EMBL" id="OXA40497.1"/>
    </source>
</evidence>
<keyword evidence="4" id="KW-1185">Reference proteome</keyword>
<name>A0A226D6Z0_FOLCA</name>
<dbReference type="STRING" id="158441.A0A226D6Z0"/>
<organism evidence="3 4">
    <name type="scientific">Folsomia candida</name>
    <name type="common">Springtail</name>
    <dbReference type="NCBI Taxonomy" id="158441"/>
    <lineage>
        <taxon>Eukaryota</taxon>
        <taxon>Metazoa</taxon>
        <taxon>Ecdysozoa</taxon>
        <taxon>Arthropoda</taxon>
        <taxon>Hexapoda</taxon>
        <taxon>Collembola</taxon>
        <taxon>Entomobryomorpha</taxon>
        <taxon>Isotomoidea</taxon>
        <taxon>Isotomidae</taxon>
        <taxon>Proisotominae</taxon>
        <taxon>Folsomia</taxon>
    </lineage>
</organism>
<accession>A0A226D6Z0</accession>
<dbReference type="EMBL" id="LNIX01000033">
    <property type="protein sequence ID" value="OXA40497.1"/>
    <property type="molecule type" value="Genomic_DNA"/>
</dbReference>
<dbReference type="PANTHER" id="PTHR22963:SF39">
    <property type="entry name" value="DUMPY"/>
    <property type="match status" value="1"/>
</dbReference>